<dbReference type="AlphaFoldDB" id="A0AAQ3KH15"/>
<evidence type="ECO:0000259" key="7">
    <source>
        <dbReference type="Pfam" id="PF00931"/>
    </source>
</evidence>
<dbReference type="InterPro" id="IPR042197">
    <property type="entry name" value="Apaf_helical"/>
</dbReference>
<keyword evidence="3" id="KW-0677">Repeat</keyword>
<dbReference type="GO" id="GO:0042742">
    <property type="term" value="P:defense response to bacterium"/>
    <property type="evidence" value="ECO:0007669"/>
    <property type="project" value="UniProtKB-ARBA"/>
</dbReference>
<dbReference type="InterPro" id="IPR032675">
    <property type="entry name" value="LRR_dom_sf"/>
</dbReference>
<dbReference type="Pfam" id="PF00931">
    <property type="entry name" value="NB-ARC"/>
    <property type="match status" value="1"/>
</dbReference>
<keyword evidence="4" id="KW-0547">Nucleotide-binding</keyword>
<dbReference type="EMBL" id="CP136893">
    <property type="protein sequence ID" value="WOL05336.1"/>
    <property type="molecule type" value="Genomic_DNA"/>
</dbReference>
<feature type="domain" description="R13L1/DRL21-like LRR repeat region" evidence="11">
    <location>
        <begin position="858"/>
        <end position="937"/>
    </location>
</feature>
<dbReference type="Gene3D" id="1.10.8.430">
    <property type="entry name" value="Helical domain of apoptotic protease-activating factors"/>
    <property type="match status" value="1"/>
</dbReference>
<dbReference type="InterPro" id="IPR058922">
    <property type="entry name" value="WHD_DRP"/>
</dbReference>
<dbReference type="Gene3D" id="3.80.10.10">
    <property type="entry name" value="Ribonuclease Inhibitor"/>
    <property type="match status" value="3"/>
</dbReference>
<feature type="domain" description="Disease resistance R13L4/SHOC-2-like LRR" evidence="10">
    <location>
        <begin position="570"/>
        <end position="726"/>
    </location>
</feature>
<dbReference type="InterPro" id="IPR044974">
    <property type="entry name" value="Disease_R_plants"/>
</dbReference>
<gene>
    <name evidence="12" type="ORF">Cni_G14064</name>
</gene>
<evidence type="ECO:0000259" key="10">
    <source>
        <dbReference type="Pfam" id="PF23598"/>
    </source>
</evidence>
<evidence type="ECO:0000259" key="9">
    <source>
        <dbReference type="Pfam" id="PF23559"/>
    </source>
</evidence>
<evidence type="ECO:0000256" key="2">
    <source>
        <dbReference type="ARBA" id="ARBA00022614"/>
    </source>
</evidence>
<dbReference type="InterPro" id="IPR027417">
    <property type="entry name" value="P-loop_NTPase"/>
</dbReference>
<dbReference type="GO" id="GO:0043531">
    <property type="term" value="F:ADP binding"/>
    <property type="evidence" value="ECO:0007669"/>
    <property type="project" value="InterPro"/>
</dbReference>
<dbReference type="PANTHER" id="PTHR23155">
    <property type="entry name" value="DISEASE RESISTANCE PROTEIN RP"/>
    <property type="match status" value="1"/>
</dbReference>
<proteinExistence type="inferred from homology"/>
<dbReference type="Pfam" id="PF23598">
    <property type="entry name" value="LRR_14"/>
    <property type="match status" value="1"/>
</dbReference>
<dbReference type="Pfam" id="PF23559">
    <property type="entry name" value="WHD_DRP"/>
    <property type="match status" value="1"/>
</dbReference>
<evidence type="ECO:0000259" key="8">
    <source>
        <dbReference type="Pfam" id="PF18052"/>
    </source>
</evidence>
<keyword evidence="5" id="KW-0611">Plant defense</keyword>
<name>A0AAQ3KH15_9LILI</name>
<dbReference type="GO" id="GO:0002758">
    <property type="term" value="P:innate immune response-activating signaling pathway"/>
    <property type="evidence" value="ECO:0007669"/>
    <property type="project" value="UniProtKB-ARBA"/>
</dbReference>
<feature type="compositionally biased region" description="Acidic residues" evidence="6">
    <location>
        <begin position="757"/>
        <end position="857"/>
    </location>
</feature>
<dbReference type="CDD" id="cd14798">
    <property type="entry name" value="RX-CC_like"/>
    <property type="match status" value="1"/>
</dbReference>
<evidence type="ECO:0000256" key="5">
    <source>
        <dbReference type="ARBA" id="ARBA00022821"/>
    </source>
</evidence>
<dbReference type="InterPro" id="IPR055414">
    <property type="entry name" value="LRR_R13L4/SHOC2-like"/>
</dbReference>
<evidence type="ECO:0000313" key="12">
    <source>
        <dbReference type="EMBL" id="WOL05336.1"/>
    </source>
</evidence>
<evidence type="ECO:0000259" key="11">
    <source>
        <dbReference type="Pfam" id="PF25019"/>
    </source>
</evidence>
<feature type="region of interest" description="Disordered" evidence="6">
    <location>
        <begin position="749"/>
        <end position="857"/>
    </location>
</feature>
<dbReference type="SUPFAM" id="SSF52540">
    <property type="entry name" value="P-loop containing nucleoside triphosphate hydrolases"/>
    <property type="match status" value="1"/>
</dbReference>
<dbReference type="InterPro" id="IPR002182">
    <property type="entry name" value="NB-ARC"/>
</dbReference>
<keyword evidence="2" id="KW-0433">Leucine-rich repeat</keyword>
<feature type="domain" description="Disease resistance protein winged helix" evidence="9">
    <location>
        <begin position="450"/>
        <end position="517"/>
    </location>
</feature>
<dbReference type="SMART" id="SM00369">
    <property type="entry name" value="LRR_TYP"/>
    <property type="match status" value="4"/>
</dbReference>
<reference evidence="12 13" key="1">
    <citation type="submission" date="2023-10" db="EMBL/GenBank/DDBJ databases">
        <title>Chromosome-scale genome assembly provides insights into flower coloration mechanisms of Canna indica.</title>
        <authorList>
            <person name="Li C."/>
        </authorList>
    </citation>
    <scope>NUCLEOTIDE SEQUENCE [LARGE SCALE GENOMIC DNA]</scope>
    <source>
        <tissue evidence="12">Flower</tissue>
    </source>
</reference>
<keyword evidence="13" id="KW-1185">Reference proteome</keyword>
<dbReference type="InterPro" id="IPR041118">
    <property type="entry name" value="Rx_N"/>
</dbReference>
<dbReference type="InterPro" id="IPR056789">
    <property type="entry name" value="LRR_R13L1-DRL21"/>
</dbReference>
<dbReference type="GO" id="GO:0009626">
    <property type="term" value="P:plant-type hypersensitive response"/>
    <property type="evidence" value="ECO:0007669"/>
    <property type="project" value="UniProtKB-ARBA"/>
</dbReference>
<dbReference type="InterPro" id="IPR038005">
    <property type="entry name" value="RX-like_CC"/>
</dbReference>
<dbReference type="PANTHER" id="PTHR23155:SF872">
    <property type="entry name" value="OS02G0456800 PROTEIN"/>
    <property type="match status" value="1"/>
</dbReference>
<evidence type="ECO:0000256" key="1">
    <source>
        <dbReference type="ARBA" id="ARBA00008894"/>
    </source>
</evidence>
<feature type="domain" description="NB-ARC" evidence="7">
    <location>
        <begin position="188"/>
        <end position="366"/>
    </location>
</feature>
<dbReference type="PRINTS" id="PR00364">
    <property type="entry name" value="DISEASERSIST"/>
</dbReference>
<dbReference type="FunFam" id="1.10.10.10:FF:000322">
    <property type="entry name" value="Probable disease resistance protein At1g63360"/>
    <property type="match status" value="1"/>
</dbReference>
<organism evidence="12 13">
    <name type="scientific">Canna indica</name>
    <name type="common">Indian-shot</name>
    <dbReference type="NCBI Taxonomy" id="4628"/>
    <lineage>
        <taxon>Eukaryota</taxon>
        <taxon>Viridiplantae</taxon>
        <taxon>Streptophyta</taxon>
        <taxon>Embryophyta</taxon>
        <taxon>Tracheophyta</taxon>
        <taxon>Spermatophyta</taxon>
        <taxon>Magnoliopsida</taxon>
        <taxon>Liliopsida</taxon>
        <taxon>Zingiberales</taxon>
        <taxon>Cannaceae</taxon>
        <taxon>Canna</taxon>
    </lineage>
</organism>
<evidence type="ECO:0000256" key="6">
    <source>
        <dbReference type="SAM" id="MobiDB-lite"/>
    </source>
</evidence>
<dbReference type="Pfam" id="PF18052">
    <property type="entry name" value="Rx_N"/>
    <property type="match status" value="1"/>
</dbReference>
<feature type="domain" description="Disease resistance N-terminal" evidence="8">
    <location>
        <begin position="9"/>
        <end position="95"/>
    </location>
</feature>
<dbReference type="Pfam" id="PF25019">
    <property type="entry name" value="LRR_R13L1-DRL21"/>
    <property type="match status" value="1"/>
</dbReference>
<comment type="similarity">
    <text evidence="1">Belongs to the disease resistance NB-LRR family.</text>
</comment>
<dbReference type="Proteomes" id="UP001327560">
    <property type="component" value="Chromosome 4"/>
</dbReference>
<protein>
    <submittedName>
        <fullName evidence="12">Disease resistance protein RGA3</fullName>
    </submittedName>
</protein>
<dbReference type="InterPro" id="IPR003591">
    <property type="entry name" value="Leu-rich_rpt_typical-subtyp"/>
</dbReference>
<dbReference type="Gene3D" id="3.40.50.300">
    <property type="entry name" value="P-loop containing nucleotide triphosphate hydrolases"/>
    <property type="match status" value="1"/>
</dbReference>
<evidence type="ECO:0000256" key="4">
    <source>
        <dbReference type="ARBA" id="ARBA00022741"/>
    </source>
</evidence>
<dbReference type="SUPFAM" id="SSF52058">
    <property type="entry name" value="L domain-like"/>
    <property type="match status" value="1"/>
</dbReference>
<evidence type="ECO:0000313" key="13">
    <source>
        <dbReference type="Proteomes" id="UP001327560"/>
    </source>
</evidence>
<evidence type="ECO:0000256" key="3">
    <source>
        <dbReference type="ARBA" id="ARBA00022737"/>
    </source>
</evidence>
<accession>A0AAQ3KH15</accession>
<sequence length="1174" mass="134267">MAMILNFLVSRYIASVTGAVEKEIFMLLRVNREFKNLQDRLEEIKGYIKDAEGRRNDSAVDSWVRQLKDIMYDADDIVDLCVIEAERRKEMEENQSSDSVVCFFLKLDSGFCFPFSYVSSCFQSVISRYNIASSIEKVNQKLKKLAEDNSKKLKLHKTTEEEPESYKIVSRETDNFQLERDVVGTQIENAAERLINSILKTDKKCSVFGIVGTGGIGKSTLASKIFNDARIKENFHIKKWLYISKNYTEMDLLKELIRGAGDKSQGSENKGENLDGKLSRDELYKKLDSLLTKNFFLVLDDVWSSNVWNLLKKPILKSVAKSVIIVTTRNRKVPESMTPEFSSNFKVDKMDDANGWKLLRSIVEAGDDNDISDLEGIGTEIVRKCDGLPLAIKAIAGVLKTKTSQREWEKVLESDAWNMNKIDEELPQALYLSYDDLPSHLKQCFLYCSLYPEKSDMYYKEILRFWVAEGLIVEETNKLMEEVAEEHYIELVCRNLLQVDPSYVDYKGYFSMHDHLRALGSNLMKEEGILIRNDKMSNTNLSPRIRRLSVTNMGTTLELPEQIMKEKCLRTLIVCNSPKTKIIKEDVFRMLPLVRVLDVTNTSIRTIPDSIGTLLHLRYLDLDSTNITELPESLGNLVNLQTLNMFMCRYLRKLPKAITKLKNLRCLDIEGCPLTHVPEGIEKLVNLNNFEGFLVGHDDPTNEGEKGCDLMELKRLSKLRCLSIYRLDKAVTGDSALAGKTNLSELTLSWGPFSADSNDDDADGENVEEGDGEEKEDGEDNDEDEDEEEEEEEEEEDGEEGEVDEVEANEEVEDDGGSEDEEVTTEAVEDGGGNEDEEVTEEEEDDGGNEDEDGAEWSEEQIKGAERICEELSRPPNLQDLTIRHFPGRRFPNWMMSNSIGKYMHELRYLKLRVFPNCEELPPLGLLRQLTFLNIEGASSIKTIGPQFLGPRSSRRSTPAFPKLEILQFYDMLNWEEWSLCEDVEADNGTQLKPFPKLKEFYLNNSPKLRALPEGLCDATNLKELYVQGAHALTEITNLPLLGELHVTDNQMLKKIWDLLAVKYLVVYNCPSVECMENVETLDHLVLVCPEKMKKIPQWLPAMIENHKDSEQWCFRKFEMQCNVSLLKSCLKDGENWPVIKQIPDVEIRTFSGKSFITYIKKTDNYAWKCPSKK</sequence>
<dbReference type="Gene3D" id="1.20.5.4130">
    <property type="match status" value="1"/>
</dbReference>